<dbReference type="GeneID" id="24922857"/>
<evidence type="ECO:0000313" key="3">
    <source>
        <dbReference type="Proteomes" id="UP000008312"/>
    </source>
</evidence>
<dbReference type="EMBL" id="FN668672">
    <property type="protein sequence ID" value="CBK24122.2"/>
    <property type="molecule type" value="Genomic_DNA"/>
</dbReference>
<evidence type="ECO:0000256" key="1">
    <source>
        <dbReference type="SAM" id="MobiDB-lite"/>
    </source>
</evidence>
<accession>D8M7T3</accession>
<protein>
    <submittedName>
        <fullName evidence="2">Uncharacterized protein</fullName>
    </submittedName>
</protein>
<evidence type="ECO:0000313" key="2">
    <source>
        <dbReference type="EMBL" id="CBK24122.2"/>
    </source>
</evidence>
<reference evidence="2" key="1">
    <citation type="submission" date="2010-02" db="EMBL/GenBank/DDBJ databases">
        <title>Sequencing and annotation of the Blastocystis hominis genome.</title>
        <authorList>
            <person name="Wincker P."/>
        </authorList>
    </citation>
    <scope>NUCLEOTIDE SEQUENCE</scope>
    <source>
        <strain evidence="2">Singapore isolate B</strain>
    </source>
</reference>
<dbReference type="RefSeq" id="XP_012898170.1">
    <property type="nucleotide sequence ID" value="XM_013042716.1"/>
</dbReference>
<dbReference type="InParanoid" id="D8M7T3"/>
<dbReference type="AlphaFoldDB" id="D8M7T3"/>
<feature type="compositionally biased region" description="Polar residues" evidence="1">
    <location>
        <begin position="17"/>
        <end position="26"/>
    </location>
</feature>
<sequence length="215" mass="25079">MNERRNQNMEIEGELSADSTHFQITTNDEDSSYKDNDDDCDSLPTPRHKTNHTWEETAKQLQLNVCVPEMSMYNVPNQWLSANEYFELLTAMEKNTSVYPFYDLGYDSHCVSYHPSFIYSNPCPSIYFLRCEHLKNGTPKFGFPRIKNVSKEYTWKKQGFTTAIPKRCPCVRYITANCYLCGKGRNRVHNGMEIDCRIVSLLLFLEESRSCECTR</sequence>
<name>D8M7T3_BLAHO</name>
<gene>
    <name evidence="2" type="ORF">GSBLH_T00006733001</name>
</gene>
<dbReference type="Proteomes" id="UP000008312">
    <property type="component" value="Unassembled WGS sequence"/>
</dbReference>
<organism evidence="2">
    <name type="scientific">Blastocystis hominis</name>
    <dbReference type="NCBI Taxonomy" id="12968"/>
    <lineage>
        <taxon>Eukaryota</taxon>
        <taxon>Sar</taxon>
        <taxon>Stramenopiles</taxon>
        <taxon>Bigyra</taxon>
        <taxon>Opalozoa</taxon>
        <taxon>Opalinata</taxon>
        <taxon>Blastocystidae</taxon>
        <taxon>Blastocystis</taxon>
    </lineage>
</organism>
<proteinExistence type="predicted"/>
<dbReference type="OrthoDB" id="10464865at2759"/>
<keyword evidence="3" id="KW-1185">Reference proteome</keyword>
<feature type="region of interest" description="Disordered" evidence="1">
    <location>
        <begin position="1"/>
        <end position="48"/>
    </location>
</feature>